<dbReference type="Proteomes" id="UP000015530">
    <property type="component" value="Unassembled WGS sequence"/>
</dbReference>
<dbReference type="EMBL" id="AMYD01004455">
    <property type="protein sequence ID" value="EQB43145.1"/>
    <property type="molecule type" value="Genomic_DNA"/>
</dbReference>
<name>T0L4I8_COLGC</name>
<evidence type="ECO:0000313" key="2">
    <source>
        <dbReference type="Proteomes" id="UP000015530"/>
    </source>
</evidence>
<evidence type="ECO:0000313" key="1">
    <source>
        <dbReference type="EMBL" id="EQB43145.1"/>
    </source>
</evidence>
<proteinExistence type="predicted"/>
<protein>
    <submittedName>
        <fullName evidence="1">Uncharacterized protein</fullName>
    </submittedName>
</protein>
<organism evidence="1 2">
    <name type="scientific">Colletotrichum gloeosporioides (strain Cg-14)</name>
    <name type="common">Anthracnose fungus</name>
    <name type="synonym">Glomerella cingulata</name>
    <dbReference type="NCBI Taxonomy" id="1237896"/>
    <lineage>
        <taxon>Eukaryota</taxon>
        <taxon>Fungi</taxon>
        <taxon>Dikarya</taxon>
        <taxon>Ascomycota</taxon>
        <taxon>Pezizomycotina</taxon>
        <taxon>Sordariomycetes</taxon>
        <taxon>Hypocreomycetidae</taxon>
        <taxon>Glomerellales</taxon>
        <taxon>Glomerellaceae</taxon>
        <taxon>Colletotrichum</taxon>
        <taxon>Colletotrichum gloeosporioides species complex</taxon>
    </lineage>
</organism>
<dbReference type="HOGENOM" id="CLU_3438374_0_0_1"/>
<comment type="caution">
    <text evidence="1">The sequence shown here is derived from an EMBL/GenBank/DDBJ whole genome shotgun (WGS) entry which is preliminary data.</text>
</comment>
<sequence>MAIQSKPGTH</sequence>
<accession>T0L4I8</accession>
<reference evidence="2" key="1">
    <citation type="journal article" date="2013" name="Mol. Plant Microbe Interact.">
        <title>Global aspects of pacC regulation of pathogenicity genes in Colletotrichum gloeosporioides as revealed by transcriptome analysis.</title>
        <authorList>
            <person name="Alkan N."/>
            <person name="Meng X."/>
            <person name="Friedlander G."/>
            <person name="Reuveni E."/>
            <person name="Sukno S."/>
            <person name="Sherman A."/>
            <person name="Thon M."/>
            <person name="Fluhr R."/>
            <person name="Prusky D."/>
        </authorList>
    </citation>
    <scope>NUCLEOTIDE SEQUENCE [LARGE SCALE GENOMIC DNA]</scope>
    <source>
        <strain evidence="2">Cg-14</strain>
    </source>
</reference>
<gene>
    <name evidence="1" type="ORF">CGLO_18242</name>
</gene>